<evidence type="ECO:0000256" key="2">
    <source>
        <dbReference type="ARBA" id="ARBA00023235"/>
    </source>
</evidence>
<dbReference type="InterPro" id="IPR008928">
    <property type="entry name" value="6-hairpin_glycosidase_sf"/>
</dbReference>
<dbReference type="SUPFAM" id="SSF48208">
    <property type="entry name" value="Six-hairpin glycosidases"/>
    <property type="match status" value="1"/>
</dbReference>
<dbReference type="PANTHER" id="PTHR15108">
    <property type="entry name" value="N-ACYLGLUCOSAMINE-2-EPIMERASE"/>
    <property type="match status" value="1"/>
</dbReference>
<dbReference type="EMBL" id="VAUP01000009">
    <property type="protein sequence ID" value="TLX44376.1"/>
    <property type="molecule type" value="Genomic_DNA"/>
</dbReference>
<organism evidence="3 4">
    <name type="scientific">Xanthobacter autotrophicus</name>
    <dbReference type="NCBI Taxonomy" id="280"/>
    <lineage>
        <taxon>Bacteria</taxon>
        <taxon>Pseudomonadati</taxon>
        <taxon>Pseudomonadota</taxon>
        <taxon>Alphaproteobacteria</taxon>
        <taxon>Hyphomicrobiales</taxon>
        <taxon>Xanthobacteraceae</taxon>
        <taxon>Xanthobacter</taxon>
    </lineage>
</organism>
<comment type="similarity">
    <text evidence="1">Belongs to the N-acylglucosamine 2-epimerase family.</text>
</comment>
<dbReference type="Pfam" id="PF07221">
    <property type="entry name" value="GlcNAc_2-epim"/>
    <property type="match status" value="1"/>
</dbReference>
<sequence>MAMALLEAQARWAREWLFDAALPLWWTVGADPAGGFHEKIALDGSPVAASRRLRVQARQAYAYMEGGRLGWDGPWREAARHGLDFLLAHYRRSDGLFRTLVAPDGRPLDETADLYDQAFVLFALAQSHTAGLGGDELIAAARELVTQLQAERGHPAGGFEEASPRVLPLRSNPHMHLLEANLAWVAAGVAEPFADVARGIVALAATRLIDPETGAIGEYYDGDWRFAAGESGGVREPGHQFEWAYLLDHIGPVLGLDHRSESRRMYGFGARFGIDPMRKAAVFALDASGQVSDPRARLWAQTERLRTALIFAGVETDAEAGAAYVAAAEDAFEVLQAYLDVPVRGLWRDQWLADGSFVEEAAPASSFYHILSALAVLLKAGGAA</sequence>
<dbReference type="GO" id="GO:0016853">
    <property type="term" value="F:isomerase activity"/>
    <property type="evidence" value="ECO:0007669"/>
    <property type="project" value="UniProtKB-KW"/>
</dbReference>
<protein>
    <submittedName>
        <fullName evidence="3">Mannose-6-phosphate isomerase</fullName>
    </submittedName>
</protein>
<proteinExistence type="inferred from homology"/>
<evidence type="ECO:0000313" key="3">
    <source>
        <dbReference type="EMBL" id="TLX44376.1"/>
    </source>
</evidence>
<evidence type="ECO:0000313" key="4">
    <source>
        <dbReference type="Proteomes" id="UP000305131"/>
    </source>
</evidence>
<dbReference type="OrthoDB" id="9806359at2"/>
<keyword evidence="2 3" id="KW-0413">Isomerase</keyword>
<reference evidence="3 4" key="1">
    <citation type="submission" date="2019-05" db="EMBL/GenBank/DDBJ databases">
        <authorList>
            <person name="Zhou X."/>
        </authorList>
    </citation>
    <scope>NUCLEOTIDE SEQUENCE [LARGE SCALE GENOMIC DNA]</scope>
    <source>
        <strain evidence="3 4">DSM 432</strain>
    </source>
</reference>
<dbReference type="GO" id="GO:0005975">
    <property type="term" value="P:carbohydrate metabolic process"/>
    <property type="evidence" value="ECO:0007669"/>
    <property type="project" value="InterPro"/>
</dbReference>
<gene>
    <name evidence="3" type="ORF">FBQ73_03135</name>
</gene>
<dbReference type="InterPro" id="IPR012341">
    <property type="entry name" value="6hp_glycosidase-like_sf"/>
</dbReference>
<accession>A0A6C1KUC6</accession>
<dbReference type="Gene3D" id="1.50.10.10">
    <property type="match status" value="1"/>
</dbReference>
<dbReference type="InterPro" id="IPR010819">
    <property type="entry name" value="AGE/CE"/>
</dbReference>
<dbReference type="Proteomes" id="UP000305131">
    <property type="component" value="Unassembled WGS sequence"/>
</dbReference>
<dbReference type="AlphaFoldDB" id="A0A6C1KUC6"/>
<comment type="caution">
    <text evidence="3">The sequence shown here is derived from an EMBL/GenBank/DDBJ whole genome shotgun (WGS) entry which is preliminary data.</text>
</comment>
<name>A0A6C1KUC6_XANAU</name>
<evidence type="ECO:0000256" key="1">
    <source>
        <dbReference type="ARBA" id="ARBA00008558"/>
    </source>
</evidence>